<organism evidence="2 3">
    <name type="scientific">Danionella cerebrum</name>
    <dbReference type="NCBI Taxonomy" id="2873325"/>
    <lineage>
        <taxon>Eukaryota</taxon>
        <taxon>Metazoa</taxon>
        <taxon>Chordata</taxon>
        <taxon>Craniata</taxon>
        <taxon>Vertebrata</taxon>
        <taxon>Euteleostomi</taxon>
        <taxon>Actinopterygii</taxon>
        <taxon>Neopterygii</taxon>
        <taxon>Teleostei</taxon>
        <taxon>Ostariophysi</taxon>
        <taxon>Cypriniformes</taxon>
        <taxon>Danionidae</taxon>
        <taxon>Danioninae</taxon>
        <taxon>Danionella</taxon>
    </lineage>
</organism>
<accession>A0A553R0M9</accession>
<name>A0A553R0M9_9TELE</name>
<keyword evidence="3" id="KW-1185">Reference proteome</keyword>
<feature type="compositionally biased region" description="Basic residues" evidence="1">
    <location>
        <begin position="97"/>
        <end position="106"/>
    </location>
</feature>
<protein>
    <submittedName>
        <fullName evidence="2">Uncharacterized protein</fullName>
    </submittedName>
</protein>
<dbReference type="Proteomes" id="UP000316079">
    <property type="component" value="Unassembled WGS sequence"/>
</dbReference>
<dbReference type="EMBL" id="SRMA01025351">
    <property type="protein sequence ID" value="TRY95734.1"/>
    <property type="molecule type" value="Genomic_DNA"/>
</dbReference>
<evidence type="ECO:0000313" key="3">
    <source>
        <dbReference type="Proteomes" id="UP000316079"/>
    </source>
</evidence>
<proteinExistence type="predicted"/>
<evidence type="ECO:0000256" key="1">
    <source>
        <dbReference type="SAM" id="MobiDB-lite"/>
    </source>
</evidence>
<gene>
    <name evidence="2" type="ORF">DNTS_022132</name>
</gene>
<evidence type="ECO:0000313" key="2">
    <source>
        <dbReference type="EMBL" id="TRY95734.1"/>
    </source>
</evidence>
<feature type="compositionally biased region" description="Acidic residues" evidence="1">
    <location>
        <begin position="51"/>
        <end position="62"/>
    </location>
</feature>
<feature type="compositionally biased region" description="Basic and acidic residues" evidence="1">
    <location>
        <begin position="8"/>
        <end position="23"/>
    </location>
</feature>
<reference evidence="2 3" key="1">
    <citation type="journal article" date="2019" name="Sci. Data">
        <title>Hybrid genome assembly and annotation of Danionella translucida.</title>
        <authorList>
            <person name="Kadobianskyi M."/>
            <person name="Schulze L."/>
            <person name="Schuelke M."/>
            <person name="Judkewitz B."/>
        </authorList>
    </citation>
    <scope>NUCLEOTIDE SEQUENCE [LARGE SCALE GENOMIC DNA]</scope>
    <source>
        <strain evidence="2 3">Bolton</strain>
    </source>
</reference>
<feature type="region of interest" description="Disordered" evidence="1">
    <location>
        <begin position="1"/>
        <end position="106"/>
    </location>
</feature>
<sequence length="106" mass="11851">MSGRRRWNRLDRGKMPDRVDRRRIGSRSGAEPVHPPVLVTLEKAAKHNRPEDEDEDEDEDEREGATGSVGSQAGGGRFLPALEPVANKETGEIPPRPPRHRLQLLS</sequence>
<comment type="caution">
    <text evidence="2">The sequence shown here is derived from an EMBL/GenBank/DDBJ whole genome shotgun (WGS) entry which is preliminary data.</text>
</comment>
<dbReference type="AlphaFoldDB" id="A0A553R0M9"/>